<dbReference type="AlphaFoldDB" id="A0A0J7YPN0"/>
<accession>A0A0J7YPN0</accession>
<dbReference type="Gramene" id="KMS65479">
    <property type="protein sequence ID" value="KMS65479"/>
    <property type="gene ID" value="BVRB_035580"/>
</dbReference>
<reference evidence="1 2" key="1">
    <citation type="journal article" date="2014" name="Nature">
        <title>The genome of the recently domesticated crop plant sugar beet (Beta vulgaris).</title>
        <authorList>
            <person name="Dohm J.C."/>
            <person name="Minoche A.E."/>
            <person name="Holtgrawe D."/>
            <person name="Capella-Gutierrez S."/>
            <person name="Zakrzewski F."/>
            <person name="Tafer H."/>
            <person name="Rupp O."/>
            <person name="Sorensen T.R."/>
            <person name="Stracke R."/>
            <person name="Reinhardt R."/>
            <person name="Goesmann A."/>
            <person name="Kraft T."/>
            <person name="Schulz B."/>
            <person name="Stadler P.F."/>
            <person name="Schmidt T."/>
            <person name="Gabaldon T."/>
            <person name="Lehrach H."/>
            <person name="Weisshaar B."/>
            <person name="Himmelbauer H."/>
        </authorList>
    </citation>
    <scope>NUCLEOTIDE SEQUENCE [LARGE SCALE GENOMIC DNA]</scope>
    <source>
        <tissue evidence="1">Taproot</tissue>
    </source>
</reference>
<evidence type="ECO:0000313" key="2">
    <source>
        <dbReference type="Proteomes" id="UP000035740"/>
    </source>
</evidence>
<organism evidence="1 2">
    <name type="scientific">Beta vulgaris subsp. vulgaris</name>
    <name type="common">Beet</name>
    <dbReference type="NCBI Taxonomy" id="3555"/>
    <lineage>
        <taxon>Eukaryota</taxon>
        <taxon>Viridiplantae</taxon>
        <taxon>Streptophyta</taxon>
        <taxon>Embryophyta</taxon>
        <taxon>Tracheophyta</taxon>
        <taxon>Spermatophyta</taxon>
        <taxon>Magnoliopsida</taxon>
        <taxon>eudicotyledons</taxon>
        <taxon>Gunneridae</taxon>
        <taxon>Pentapetalae</taxon>
        <taxon>Caryophyllales</taxon>
        <taxon>Chenopodiaceae</taxon>
        <taxon>Betoideae</taxon>
        <taxon>Beta</taxon>
    </lineage>
</organism>
<proteinExistence type="predicted"/>
<name>A0A0J7YPN0_BETVV</name>
<dbReference type="Proteomes" id="UP000035740">
    <property type="component" value="Unassembled WGS sequence"/>
</dbReference>
<feature type="non-terminal residue" evidence="1">
    <location>
        <position position="131"/>
    </location>
</feature>
<evidence type="ECO:0000313" key="1">
    <source>
        <dbReference type="EMBL" id="KMS65479.1"/>
    </source>
</evidence>
<dbReference type="OrthoDB" id="10656959at2759"/>
<protein>
    <submittedName>
        <fullName evidence="1">Uncharacterized protein</fullName>
    </submittedName>
</protein>
<gene>
    <name evidence="1" type="ORF">BVRB_035580</name>
</gene>
<feature type="non-terminal residue" evidence="1">
    <location>
        <position position="1"/>
    </location>
</feature>
<dbReference type="EMBL" id="KQ107954">
    <property type="protein sequence ID" value="KMS65479.1"/>
    <property type="molecule type" value="Genomic_DNA"/>
</dbReference>
<sequence>AISVIFHDHQELVDVFYNFDNDSISGLHLWEEMMTVTSKLADGVIPSSDEASDMRAEGALRRRALENMVSFYYSIVSRIGTKARPPIFDAEASARPPPSTSHDRSISLWMQNFAGVRNARSIMEKALQQGK</sequence>
<keyword evidence="2" id="KW-1185">Reference proteome</keyword>